<keyword evidence="10 15" id="KW-0408">Iron</keyword>
<comment type="function">
    <text evidence="1 15">This molybdenum-iron protein is part of the nitrogenase complex that catalyzes the key enzymatic reactions in nitrogen fixation.</text>
</comment>
<dbReference type="EMBL" id="ATHI01000027">
    <property type="protein sequence ID" value="EPR32340.1"/>
    <property type="molecule type" value="Genomic_DNA"/>
</dbReference>
<dbReference type="PATRIC" id="fig|1121439.3.peg.2052"/>
<evidence type="ECO:0000256" key="1">
    <source>
        <dbReference type="ARBA" id="ARBA00002621"/>
    </source>
</evidence>
<dbReference type="STRING" id="1121439.dsat_0692"/>
<dbReference type="InterPro" id="IPR000510">
    <property type="entry name" value="Nase/OxRdtase_comp1"/>
</dbReference>
<dbReference type="GO" id="GO:0005524">
    <property type="term" value="F:ATP binding"/>
    <property type="evidence" value="ECO:0007669"/>
    <property type="project" value="UniProtKB-KW"/>
</dbReference>
<evidence type="ECO:0000256" key="11">
    <source>
        <dbReference type="ARBA" id="ARBA00023014"/>
    </source>
</evidence>
<evidence type="ECO:0000256" key="14">
    <source>
        <dbReference type="RuleBase" id="RU004021"/>
    </source>
</evidence>
<evidence type="ECO:0000256" key="10">
    <source>
        <dbReference type="ARBA" id="ARBA00023004"/>
    </source>
</evidence>
<keyword evidence="7 15" id="KW-0547">Nucleotide-binding</keyword>
<dbReference type="PANTHER" id="PTHR33712:SF7">
    <property type="entry name" value="LIGHT-INDEPENDENT PROTOCHLOROPHYLLIDE REDUCTASE SUBUNIT B"/>
    <property type="match status" value="1"/>
</dbReference>
<dbReference type="eggNOG" id="COG2710">
    <property type="taxonomic scope" value="Bacteria"/>
</dbReference>
<dbReference type="GO" id="GO:0016163">
    <property type="term" value="F:nitrogenase activity"/>
    <property type="evidence" value="ECO:0007669"/>
    <property type="project" value="UniProtKB-EC"/>
</dbReference>
<evidence type="ECO:0000256" key="12">
    <source>
        <dbReference type="ARBA" id="ARBA00023231"/>
    </source>
</evidence>
<dbReference type="GO" id="GO:0046872">
    <property type="term" value="F:metal ion binding"/>
    <property type="evidence" value="ECO:0007669"/>
    <property type="project" value="UniProtKB-KW"/>
</dbReference>
<evidence type="ECO:0000256" key="5">
    <source>
        <dbReference type="ARBA" id="ARBA00014775"/>
    </source>
</evidence>
<dbReference type="InterPro" id="IPR005976">
    <property type="entry name" value="Nase_Mo-Fe_CF_bsu"/>
</dbReference>
<proteinExistence type="inferred from homology"/>
<dbReference type="InterPro" id="IPR050152">
    <property type="entry name" value="ChlB/BchB/BchZ"/>
</dbReference>
<dbReference type="NCBIfam" id="TIGR01286">
    <property type="entry name" value="nifK"/>
    <property type="match status" value="1"/>
</dbReference>
<evidence type="ECO:0000259" key="16">
    <source>
        <dbReference type="Pfam" id="PF00148"/>
    </source>
</evidence>
<gene>
    <name evidence="17" type="ORF">dsat_0692</name>
</gene>
<evidence type="ECO:0000256" key="9">
    <source>
        <dbReference type="ARBA" id="ARBA00023002"/>
    </source>
</evidence>
<dbReference type="RefSeq" id="WP_020887389.1">
    <property type="nucleotide sequence ID" value="NZ_ATHI01000027.1"/>
</dbReference>
<comment type="catalytic activity">
    <reaction evidence="13 15">
        <text>N2 + 8 reduced [2Fe-2S]-[ferredoxin] + 16 ATP + 16 H2O = H2 + 8 oxidized [2Fe-2S]-[ferredoxin] + 2 NH4(+) + 16 ADP + 16 phosphate + 6 H(+)</text>
        <dbReference type="Rhea" id="RHEA:21448"/>
        <dbReference type="Rhea" id="RHEA-COMP:10000"/>
        <dbReference type="Rhea" id="RHEA-COMP:10001"/>
        <dbReference type="ChEBI" id="CHEBI:15377"/>
        <dbReference type="ChEBI" id="CHEBI:15378"/>
        <dbReference type="ChEBI" id="CHEBI:17997"/>
        <dbReference type="ChEBI" id="CHEBI:18276"/>
        <dbReference type="ChEBI" id="CHEBI:28938"/>
        <dbReference type="ChEBI" id="CHEBI:30616"/>
        <dbReference type="ChEBI" id="CHEBI:33737"/>
        <dbReference type="ChEBI" id="CHEBI:33738"/>
        <dbReference type="ChEBI" id="CHEBI:43474"/>
        <dbReference type="ChEBI" id="CHEBI:456216"/>
        <dbReference type="EC" id="1.18.6.1"/>
    </reaction>
</comment>
<dbReference type="Proteomes" id="UP000014975">
    <property type="component" value="Unassembled WGS sequence"/>
</dbReference>
<evidence type="ECO:0000256" key="7">
    <source>
        <dbReference type="ARBA" id="ARBA00022741"/>
    </source>
</evidence>
<dbReference type="PROSITE" id="PS00699">
    <property type="entry name" value="NITROGENASE_1_1"/>
    <property type="match status" value="1"/>
</dbReference>
<dbReference type="AlphaFoldDB" id="S7T786"/>
<feature type="domain" description="Nitrogenase/oxidoreductase component 1" evidence="16">
    <location>
        <begin position="25"/>
        <end position="444"/>
    </location>
</feature>
<dbReference type="Pfam" id="PF00148">
    <property type="entry name" value="Oxidored_nitro"/>
    <property type="match status" value="1"/>
</dbReference>
<comment type="cofactor">
    <cofactor evidence="15">
        <name>[8Fe-7S] cluster</name>
        <dbReference type="ChEBI" id="CHEBI:21143"/>
    </cofactor>
    <text evidence="15">Binds 1 [8Fe-7S] cluster per heterodimer.</text>
</comment>
<evidence type="ECO:0000256" key="2">
    <source>
        <dbReference type="ARBA" id="ARBA00011002"/>
    </source>
</evidence>
<evidence type="ECO:0000256" key="8">
    <source>
        <dbReference type="ARBA" id="ARBA00022840"/>
    </source>
</evidence>
<keyword evidence="11 15" id="KW-0411">Iron-sulfur</keyword>
<sequence>MTLLRHTPTEIKERSALAINPAKTCQPIGAMYAALGVRGCMPHSHGSQGCCAYHRSTLTRHYKDPISAGTSSFTEGASVFGGQANLLQAIQNIFTIYEPDVIAVHTTCLSETIGDDLPQIADKARQEGKIPEGKYILTASTPSYVGSHVTGFSNMCMGIAKGFGSKDTKKTGKVNILPGFVEPADMEETKRLATMMGIKHILFPDTSGVVNAPLLGEYHMFPDAGARIEDLVQIGGSKGTIALGEWASAQAARFMDAEFKVPCMVLDLPFGLRATDRYVDALRKIAGTSVPYEIDKERGLVVDLLSDMHQYFHHKKVALWGDPDQLIPLVEFLRDLDMLPVHIVTGTPGKKFEKRIEEIMTETAMPVPYNVKVGGDMFLMHQWIKNEPVDLLIGNTYGKYIARDEDIPLVRHGFPILDRQGHQYFPTVGYRGALRLMEKILDAFLSRKDRDEPEASFELVY</sequence>
<reference evidence="17 18" key="1">
    <citation type="journal article" date="2013" name="Genome Announc.">
        <title>Draft genome sequences for three mercury-methylating, sulfate-reducing bacteria.</title>
        <authorList>
            <person name="Brown S.D."/>
            <person name="Hurt R.A.Jr."/>
            <person name="Gilmour C.C."/>
            <person name="Elias D.A."/>
        </authorList>
    </citation>
    <scope>NUCLEOTIDE SEQUENCE [LARGE SCALE GENOMIC DNA]</scope>
    <source>
        <strain evidence="17 18">DSM 16529</strain>
    </source>
</reference>
<dbReference type="GO" id="GO:0016612">
    <property type="term" value="C:molybdenum-iron nitrogenase complex"/>
    <property type="evidence" value="ECO:0007669"/>
    <property type="project" value="InterPro"/>
</dbReference>
<organism evidence="17 18">
    <name type="scientific">Alkalidesulfovibrio alkalitolerans DSM 16529</name>
    <dbReference type="NCBI Taxonomy" id="1121439"/>
    <lineage>
        <taxon>Bacteria</taxon>
        <taxon>Pseudomonadati</taxon>
        <taxon>Thermodesulfobacteriota</taxon>
        <taxon>Desulfovibrionia</taxon>
        <taxon>Desulfovibrionales</taxon>
        <taxon>Desulfovibrionaceae</taxon>
        <taxon>Alkalidesulfovibrio</taxon>
    </lineage>
</organism>
<comment type="similarity">
    <text evidence="2 14">Belongs to the NifD/NifK/NifE/NifN family.</text>
</comment>
<accession>S7T786</accession>
<comment type="caution">
    <text evidence="17">The sequence shown here is derived from an EMBL/GenBank/DDBJ whole genome shotgun (WGS) entry which is preliminary data.</text>
</comment>
<dbReference type="EC" id="1.18.6.1" evidence="4 15"/>
<evidence type="ECO:0000256" key="3">
    <source>
        <dbReference type="ARBA" id="ARBA00011462"/>
    </source>
</evidence>
<keyword evidence="18" id="KW-1185">Reference proteome</keyword>
<evidence type="ECO:0000256" key="4">
    <source>
        <dbReference type="ARBA" id="ARBA00012773"/>
    </source>
</evidence>
<evidence type="ECO:0000313" key="18">
    <source>
        <dbReference type="Proteomes" id="UP000014975"/>
    </source>
</evidence>
<dbReference type="Gene3D" id="1.20.89.10">
    <property type="entry name" value="Nitrogenase Molybdenum-iron Protein, subunit B, domain 4"/>
    <property type="match status" value="1"/>
</dbReference>
<protein>
    <recommendedName>
        <fullName evidence="5 15">Nitrogenase molybdenum-iron protein beta chain</fullName>
        <ecNumber evidence="4 15">1.18.6.1</ecNumber>
    </recommendedName>
    <alternativeName>
        <fullName evidence="15">Dinitrogenase</fullName>
    </alternativeName>
</protein>
<keyword evidence="12 14" id="KW-0535">Nitrogen fixation</keyword>
<keyword evidence="9 15" id="KW-0560">Oxidoreductase</keyword>
<dbReference type="PANTHER" id="PTHR33712">
    <property type="entry name" value="LIGHT-INDEPENDENT PROTOCHLOROPHYLLIDE REDUCTASE SUBUNIT B"/>
    <property type="match status" value="1"/>
</dbReference>
<evidence type="ECO:0000256" key="15">
    <source>
        <dbReference type="RuleBase" id="RU364127"/>
    </source>
</evidence>
<dbReference type="Gene3D" id="3.40.50.1980">
    <property type="entry name" value="Nitrogenase molybdenum iron protein domain"/>
    <property type="match status" value="3"/>
</dbReference>
<keyword evidence="8 15" id="KW-0067">ATP-binding</keyword>
<comment type="subunit">
    <text evidence="3 15">Tetramer of two alpha and two beta chains. Forms complex with the iron protein (nitrogenase component 2).</text>
</comment>
<evidence type="ECO:0000313" key="17">
    <source>
        <dbReference type="EMBL" id="EPR32340.1"/>
    </source>
</evidence>
<evidence type="ECO:0000256" key="6">
    <source>
        <dbReference type="ARBA" id="ARBA00022723"/>
    </source>
</evidence>
<evidence type="ECO:0000256" key="13">
    <source>
        <dbReference type="ARBA" id="ARBA00047967"/>
    </source>
</evidence>
<dbReference type="OrthoDB" id="9800746at2"/>
<keyword evidence="6 15" id="KW-0479">Metal-binding</keyword>
<name>S7T786_9BACT</name>
<dbReference type="InterPro" id="IPR000318">
    <property type="entry name" value="Nase_comp1_CS"/>
</dbReference>
<dbReference type="GO" id="GO:0051536">
    <property type="term" value="F:iron-sulfur cluster binding"/>
    <property type="evidence" value="ECO:0007669"/>
    <property type="project" value="UniProtKB-KW"/>
</dbReference>
<dbReference type="SUPFAM" id="SSF53807">
    <property type="entry name" value="Helical backbone' metal receptor"/>
    <property type="match status" value="1"/>
</dbReference>